<dbReference type="PROSITE" id="PS00086">
    <property type="entry name" value="CYTOCHROME_P450"/>
    <property type="match status" value="1"/>
</dbReference>
<dbReference type="InterPro" id="IPR017972">
    <property type="entry name" value="Cyt_P450_CS"/>
</dbReference>
<dbReference type="InterPro" id="IPR001128">
    <property type="entry name" value="Cyt_P450"/>
</dbReference>
<gene>
    <name evidence="12" type="primary">CYP4C1</name>
    <name evidence="12" type="ORF">NPIL_521531</name>
</gene>
<dbReference type="GO" id="GO:0005506">
    <property type="term" value="F:iron ion binding"/>
    <property type="evidence" value="ECO:0007669"/>
    <property type="project" value="InterPro"/>
</dbReference>
<protein>
    <submittedName>
        <fullName evidence="12">Cytochrome P450 4C1</fullName>
    </submittedName>
</protein>
<keyword evidence="4 9" id="KW-0349">Heme</keyword>
<evidence type="ECO:0000313" key="12">
    <source>
        <dbReference type="EMBL" id="GFS48651.1"/>
    </source>
</evidence>
<dbReference type="GO" id="GO:0016705">
    <property type="term" value="F:oxidoreductase activity, acting on paired donors, with incorporation or reduction of molecular oxygen"/>
    <property type="evidence" value="ECO:0007669"/>
    <property type="project" value="InterPro"/>
</dbReference>
<evidence type="ECO:0000256" key="3">
    <source>
        <dbReference type="ARBA" id="ARBA00010617"/>
    </source>
</evidence>
<keyword evidence="8 11" id="KW-0472">Membrane</keyword>
<dbReference type="PRINTS" id="PR00385">
    <property type="entry name" value="P450"/>
</dbReference>
<dbReference type="GO" id="GO:0020037">
    <property type="term" value="F:heme binding"/>
    <property type="evidence" value="ECO:0007669"/>
    <property type="project" value="InterPro"/>
</dbReference>
<evidence type="ECO:0000256" key="5">
    <source>
        <dbReference type="ARBA" id="ARBA00022824"/>
    </source>
</evidence>
<sequence>MDFDINMDFDNDLNLPEINTQLPPSQSYSRPMTEEEKRECWRMTLYAIVIMGISMIIIRMPTFLRMLKKTVFFQRCAIPTVSCNPLLFYFSGLLSIYKQSRPDVPPFCLVLQAVTGFCRVAIKEKIFCLYLLFKPFIFFYKPETVEVVLSSTTLIDKSKEYDLLSPWLGKGLLISSGTKWRNRRKLLTPAFHFSILEEFIPIFQEQSGVLVSKLKTLAREPWVDIVPLITACTLDIICETAMGVSINAQDGRNIEYVKAVHEIGESFMYRVIRPWLYPDFIFKWTAYGKRFRANIRRVQAFTRKVIKNKKLDMEKCNKNTVVEQLPNDSPSNRRKRKAFLELLLEHHLKDPSFTEEDVREEVDTFMFEGHDTTAMALSWALYCLGLNPEIQLRAQEELDEIFDDDISRDITREDITRMKYLECVIKETLRLYPSVPFIARECYEPFKVLGHVVPSGSLCLILTTELHHNPESFPEPEKFMPERFFPENSEGRHPYAYVPFSAGPRNCIGQNAMMEEKVITANILTVSCNLFGSKDKVLTTPNLTLKN</sequence>
<accession>A0A8X6ILU4</accession>
<dbReference type="Proteomes" id="UP000887013">
    <property type="component" value="Unassembled WGS sequence"/>
</dbReference>
<dbReference type="Gene3D" id="1.10.630.10">
    <property type="entry name" value="Cytochrome P450"/>
    <property type="match status" value="1"/>
</dbReference>
<dbReference type="EMBL" id="BMAW01091231">
    <property type="protein sequence ID" value="GFS48651.1"/>
    <property type="molecule type" value="Genomic_DNA"/>
</dbReference>
<dbReference type="SUPFAM" id="SSF48264">
    <property type="entry name" value="Cytochrome P450"/>
    <property type="match status" value="1"/>
</dbReference>
<evidence type="ECO:0000256" key="11">
    <source>
        <dbReference type="SAM" id="Phobius"/>
    </source>
</evidence>
<dbReference type="GO" id="GO:0004497">
    <property type="term" value="F:monooxygenase activity"/>
    <property type="evidence" value="ECO:0007669"/>
    <property type="project" value="UniProtKB-KW"/>
</dbReference>
<keyword evidence="6 9" id="KW-0408">Iron</keyword>
<organism evidence="12 13">
    <name type="scientific">Nephila pilipes</name>
    <name type="common">Giant wood spider</name>
    <name type="synonym">Nephila maculata</name>
    <dbReference type="NCBI Taxonomy" id="299642"/>
    <lineage>
        <taxon>Eukaryota</taxon>
        <taxon>Metazoa</taxon>
        <taxon>Ecdysozoa</taxon>
        <taxon>Arthropoda</taxon>
        <taxon>Chelicerata</taxon>
        <taxon>Arachnida</taxon>
        <taxon>Araneae</taxon>
        <taxon>Araneomorphae</taxon>
        <taxon>Entelegynae</taxon>
        <taxon>Araneoidea</taxon>
        <taxon>Nephilidae</taxon>
        <taxon>Nephila</taxon>
    </lineage>
</organism>
<comment type="cofactor">
    <cofactor evidence="1 9">
        <name>heme</name>
        <dbReference type="ChEBI" id="CHEBI:30413"/>
    </cofactor>
</comment>
<evidence type="ECO:0000256" key="6">
    <source>
        <dbReference type="ARBA" id="ARBA00023004"/>
    </source>
</evidence>
<dbReference type="InterPro" id="IPR050196">
    <property type="entry name" value="Cytochrome_P450_Monoox"/>
</dbReference>
<proteinExistence type="inferred from homology"/>
<evidence type="ECO:0000256" key="4">
    <source>
        <dbReference type="ARBA" id="ARBA00022617"/>
    </source>
</evidence>
<dbReference type="AlphaFoldDB" id="A0A8X6ILU4"/>
<feature type="transmembrane region" description="Helical" evidence="11">
    <location>
        <begin position="43"/>
        <end position="64"/>
    </location>
</feature>
<evidence type="ECO:0000313" key="13">
    <source>
        <dbReference type="Proteomes" id="UP000887013"/>
    </source>
</evidence>
<evidence type="ECO:0000256" key="10">
    <source>
        <dbReference type="RuleBase" id="RU000461"/>
    </source>
</evidence>
<keyword evidence="10" id="KW-0560">Oxidoreductase</keyword>
<keyword evidence="11" id="KW-1133">Transmembrane helix</keyword>
<keyword evidence="11" id="KW-0812">Transmembrane</keyword>
<dbReference type="InterPro" id="IPR036396">
    <property type="entry name" value="Cyt_P450_sf"/>
</dbReference>
<evidence type="ECO:0000256" key="2">
    <source>
        <dbReference type="ARBA" id="ARBA00004586"/>
    </source>
</evidence>
<keyword evidence="13" id="KW-1185">Reference proteome</keyword>
<keyword evidence="9 10" id="KW-0479">Metal-binding</keyword>
<name>A0A8X6ILU4_NEPPI</name>
<reference evidence="12" key="1">
    <citation type="submission" date="2020-08" db="EMBL/GenBank/DDBJ databases">
        <title>Multicomponent nature underlies the extraordinary mechanical properties of spider dragline silk.</title>
        <authorList>
            <person name="Kono N."/>
            <person name="Nakamura H."/>
            <person name="Mori M."/>
            <person name="Yoshida Y."/>
            <person name="Ohtoshi R."/>
            <person name="Malay A.D."/>
            <person name="Moran D.A.P."/>
            <person name="Tomita M."/>
            <person name="Numata K."/>
            <person name="Arakawa K."/>
        </authorList>
    </citation>
    <scope>NUCLEOTIDE SEQUENCE</scope>
</reference>
<dbReference type="OrthoDB" id="6433301at2759"/>
<dbReference type="PRINTS" id="PR00463">
    <property type="entry name" value="EP450I"/>
</dbReference>
<feature type="binding site" description="axial binding residue" evidence="9">
    <location>
        <position position="507"/>
    </location>
    <ligand>
        <name>heme</name>
        <dbReference type="ChEBI" id="CHEBI:30413"/>
    </ligand>
    <ligandPart>
        <name>Fe</name>
        <dbReference type="ChEBI" id="CHEBI:18248"/>
    </ligandPart>
</feature>
<keyword evidence="5" id="KW-0256">Endoplasmic reticulum</keyword>
<dbReference type="Pfam" id="PF00067">
    <property type="entry name" value="p450"/>
    <property type="match status" value="1"/>
</dbReference>
<dbReference type="PANTHER" id="PTHR24291:SF189">
    <property type="entry name" value="CYTOCHROME P450 4C3-RELATED"/>
    <property type="match status" value="1"/>
</dbReference>
<dbReference type="CDD" id="cd20628">
    <property type="entry name" value="CYP4"/>
    <property type="match status" value="1"/>
</dbReference>
<comment type="caution">
    <text evidence="12">The sequence shown here is derived from an EMBL/GenBank/DDBJ whole genome shotgun (WGS) entry which is preliminary data.</text>
</comment>
<dbReference type="InterPro" id="IPR002401">
    <property type="entry name" value="Cyt_P450_E_grp-I"/>
</dbReference>
<comment type="subcellular location">
    <subcellularLocation>
        <location evidence="2">Endoplasmic reticulum membrane</location>
    </subcellularLocation>
</comment>
<evidence type="ECO:0000256" key="8">
    <source>
        <dbReference type="ARBA" id="ARBA00023136"/>
    </source>
</evidence>
<evidence type="ECO:0000256" key="1">
    <source>
        <dbReference type="ARBA" id="ARBA00001971"/>
    </source>
</evidence>
<dbReference type="GO" id="GO:0005789">
    <property type="term" value="C:endoplasmic reticulum membrane"/>
    <property type="evidence" value="ECO:0007669"/>
    <property type="project" value="UniProtKB-SubCell"/>
</dbReference>
<keyword evidence="7 10" id="KW-0503">Monooxygenase</keyword>
<dbReference type="PANTHER" id="PTHR24291">
    <property type="entry name" value="CYTOCHROME P450 FAMILY 4"/>
    <property type="match status" value="1"/>
</dbReference>
<evidence type="ECO:0000256" key="7">
    <source>
        <dbReference type="ARBA" id="ARBA00023033"/>
    </source>
</evidence>
<evidence type="ECO:0000256" key="9">
    <source>
        <dbReference type="PIRSR" id="PIRSR602401-1"/>
    </source>
</evidence>
<comment type="similarity">
    <text evidence="3 10">Belongs to the cytochrome P450 family.</text>
</comment>